<dbReference type="PANTHER" id="PTHR47966">
    <property type="entry name" value="BETA-SITE APP-CLEAVING ENZYME, ISOFORM A-RELATED"/>
    <property type="match status" value="1"/>
</dbReference>
<evidence type="ECO:0000256" key="6">
    <source>
        <dbReference type="ARBA" id="ARBA00023157"/>
    </source>
</evidence>
<dbReference type="GeneID" id="107800406"/>
<keyword evidence="11" id="KW-0812">Transmembrane</keyword>
<sequence>MMTVDHASEFLPTYKNTLYILWDFSSVSLPYWLFALSLEFFLLSLRAQELVDSMGIKLLLAALLIWDFITCAFGFNVSADNMIRIGLKRRPLDLYSVKSARIYAKDHHKKGSNRNFAALKDEIVYLKNYMDVQYFAEIGIGSPPQNFAVVFDTGSSNLWVPSSKCIFSIACYLRSRYRSRLSTTYTKIGKSCKIPFGTRSVRGFFSQDNTKVGNAVIKQQVFTEVTREGFFTFLRAQYDGVLGLGFQDAAAGRVTPVWYNMLLQSIVTKPIFSFWLNRDPKSILGGEILFGGVDSTHFRGQHTYVPVAQNGYWEIEIGDLFIGNNSTGLCRGGCPAIVDTGTSFLAGPTTILTQINHAIGAEGIVSMECKTVFSNYGNLIWENLISGLQPERICHIIGLCKHNVSFDENVHSHEQKMVVRSSKLEKLPNDESALCSFCEMTVFWMQVEFRKERTKEKAFEYVNQLCEKLPDPRGKSFINCDVFSLPHITITIGNKSFPLSPDQYVIRIENNHGAHCVSGFTALDVHPRRPLWVLGDVFLRAYHTVFDFGNLQVGFAESA</sequence>
<dbReference type="PROSITE" id="PS51767">
    <property type="entry name" value="PEPTIDASE_A1"/>
    <property type="match status" value="1"/>
</dbReference>
<dbReference type="KEGG" id="nta:107800406"/>
<feature type="domain" description="Peptidase A1" evidence="13">
    <location>
        <begin position="134"/>
        <end position="556"/>
    </location>
</feature>
<evidence type="ECO:0000313" key="14">
    <source>
        <dbReference type="Proteomes" id="UP000790787"/>
    </source>
</evidence>
<dbReference type="InterPro" id="IPR008138">
    <property type="entry name" value="SapB_2"/>
</dbReference>
<accession>A0A1S4AR61</accession>
<name>A0A1S4AR61_TOBAC</name>
<dbReference type="Pfam" id="PF03489">
    <property type="entry name" value="SapB_2"/>
    <property type="match status" value="1"/>
</dbReference>
<dbReference type="GO" id="GO:0006629">
    <property type="term" value="P:lipid metabolic process"/>
    <property type="evidence" value="ECO:0007669"/>
    <property type="project" value="InterPro"/>
</dbReference>
<dbReference type="InterPro" id="IPR007856">
    <property type="entry name" value="SapB_1"/>
</dbReference>
<evidence type="ECO:0000256" key="5">
    <source>
        <dbReference type="ARBA" id="ARBA00023145"/>
    </source>
</evidence>
<dbReference type="OrthoDB" id="771136at2759"/>
<dbReference type="RefSeq" id="XP_016479055.1">
    <property type="nucleotide sequence ID" value="XM_016623569.2"/>
</dbReference>
<gene>
    <name evidence="15" type="primary">LOC107800406</name>
</gene>
<feature type="active site" evidence="8">
    <location>
        <position position="152"/>
    </location>
</feature>
<dbReference type="STRING" id="4097.A0A1S4AR61"/>
<feature type="transmembrane region" description="Helical" evidence="11">
    <location>
        <begin position="20"/>
        <end position="43"/>
    </location>
</feature>
<evidence type="ECO:0000259" key="12">
    <source>
        <dbReference type="PROSITE" id="PS50015"/>
    </source>
</evidence>
<dbReference type="SUPFAM" id="SSF47862">
    <property type="entry name" value="Saposin"/>
    <property type="match status" value="1"/>
</dbReference>
<evidence type="ECO:0000259" key="13">
    <source>
        <dbReference type="PROSITE" id="PS51767"/>
    </source>
</evidence>
<dbReference type="InterPro" id="IPR033121">
    <property type="entry name" value="PEPTIDASE_A1"/>
</dbReference>
<dbReference type="PRINTS" id="PR00792">
    <property type="entry name" value="PEPSIN"/>
</dbReference>
<dbReference type="SMR" id="A0A1S4AR61"/>
<evidence type="ECO:0000256" key="3">
    <source>
        <dbReference type="ARBA" id="ARBA00022750"/>
    </source>
</evidence>
<reference evidence="14" key="1">
    <citation type="journal article" date="2014" name="Nat. Commun.">
        <title>The tobacco genome sequence and its comparison with those of tomato and potato.</title>
        <authorList>
            <person name="Sierro N."/>
            <person name="Battey J.N."/>
            <person name="Ouadi S."/>
            <person name="Bakaher N."/>
            <person name="Bovet L."/>
            <person name="Willig A."/>
            <person name="Goepfert S."/>
            <person name="Peitsch M.C."/>
            <person name="Ivanov N.V."/>
        </authorList>
    </citation>
    <scope>NUCLEOTIDE SEQUENCE [LARGE SCALE GENOMIC DNA]</scope>
</reference>
<keyword evidence="4 10" id="KW-0378">Hydrolase</keyword>
<comment type="similarity">
    <text evidence="1 10">Belongs to the peptidase A1 family.</text>
</comment>
<evidence type="ECO:0000256" key="2">
    <source>
        <dbReference type="ARBA" id="ARBA00022670"/>
    </source>
</evidence>
<feature type="domain" description="Saposin B-type" evidence="12">
    <location>
        <begin position="431"/>
        <end position="472"/>
    </location>
</feature>
<evidence type="ECO:0000256" key="8">
    <source>
        <dbReference type="PIRSR" id="PIRSR601461-1"/>
    </source>
</evidence>
<evidence type="ECO:0000256" key="4">
    <source>
        <dbReference type="ARBA" id="ARBA00022801"/>
    </source>
</evidence>
<dbReference type="SUPFAM" id="SSF50630">
    <property type="entry name" value="Acid proteases"/>
    <property type="match status" value="1"/>
</dbReference>
<keyword evidence="11" id="KW-0472">Membrane</keyword>
<organism evidence="14 15">
    <name type="scientific">Nicotiana tabacum</name>
    <name type="common">Common tobacco</name>
    <dbReference type="NCBI Taxonomy" id="4097"/>
    <lineage>
        <taxon>Eukaryota</taxon>
        <taxon>Viridiplantae</taxon>
        <taxon>Streptophyta</taxon>
        <taxon>Embryophyta</taxon>
        <taxon>Tracheophyta</taxon>
        <taxon>Spermatophyta</taxon>
        <taxon>Magnoliopsida</taxon>
        <taxon>eudicotyledons</taxon>
        <taxon>Gunneridae</taxon>
        <taxon>Pentapetalae</taxon>
        <taxon>asterids</taxon>
        <taxon>lamiids</taxon>
        <taxon>Solanales</taxon>
        <taxon>Solanaceae</taxon>
        <taxon>Nicotianoideae</taxon>
        <taxon>Nicotianeae</taxon>
        <taxon>Nicotiana</taxon>
    </lineage>
</organism>
<feature type="disulfide bond" evidence="9">
    <location>
        <begin position="165"/>
        <end position="171"/>
    </location>
</feature>
<dbReference type="Pfam" id="PF05184">
    <property type="entry name" value="SapB_1"/>
    <property type="match status" value="1"/>
</dbReference>
<evidence type="ECO:0000256" key="1">
    <source>
        <dbReference type="ARBA" id="ARBA00007447"/>
    </source>
</evidence>
<dbReference type="Proteomes" id="UP000790787">
    <property type="component" value="Chromosome 14"/>
</dbReference>
<dbReference type="OMA" id="CEITREG"/>
<evidence type="ECO:0000313" key="15">
    <source>
        <dbReference type="RefSeq" id="XP_016479055.1"/>
    </source>
</evidence>
<dbReference type="PANTHER" id="PTHR47966:SF60">
    <property type="entry name" value="CYPROSIN-LIKE"/>
    <property type="match status" value="1"/>
</dbReference>
<keyword evidence="7" id="KW-0325">Glycoprotein</keyword>
<keyword evidence="14" id="KW-1185">Reference proteome</keyword>
<dbReference type="PROSITE" id="PS00141">
    <property type="entry name" value="ASP_PROTEASE"/>
    <property type="match status" value="2"/>
</dbReference>
<evidence type="ECO:0000256" key="7">
    <source>
        <dbReference type="ARBA" id="ARBA00023180"/>
    </source>
</evidence>
<keyword evidence="6 9" id="KW-1015">Disulfide bond</keyword>
<dbReference type="PaxDb" id="4097-A0A1S4AR61"/>
<dbReference type="AlphaFoldDB" id="A0A1S4AR61"/>
<evidence type="ECO:0000256" key="10">
    <source>
        <dbReference type="RuleBase" id="RU000454"/>
    </source>
</evidence>
<reference evidence="15" key="2">
    <citation type="submission" date="2025-08" db="UniProtKB">
        <authorList>
            <consortium name="RefSeq"/>
        </authorList>
    </citation>
    <scope>IDENTIFICATION</scope>
    <source>
        <tissue evidence="15">Leaf</tissue>
    </source>
</reference>
<evidence type="ECO:0000256" key="11">
    <source>
        <dbReference type="SAM" id="Phobius"/>
    </source>
</evidence>
<dbReference type="InterPro" id="IPR021109">
    <property type="entry name" value="Peptidase_aspartic_dom_sf"/>
</dbReference>
<keyword evidence="3 10" id="KW-0064">Aspartyl protease</keyword>
<proteinExistence type="inferred from homology"/>
<dbReference type="Gene3D" id="2.40.70.10">
    <property type="entry name" value="Acid Proteases"/>
    <property type="match status" value="2"/>
</dbReference>
<feature type="domain" description="Saposin B-type" evidence="12">
    <location>
        <begin position="364"/>
        <end position="404"/>
    </location>
</feature>
<dbReference type="RefSeq" id="XP_016479055.1">
    <property type="nucleotide sequence ID" value="XM_016623569.1"/>
</dbReference>
<keyword evidence="11" id="KW-1133">Transmembrane helix</keyword>
<dbReference type="FunFam" id="2.40.70.10:FF:000115">
    <property type="entry name" value="Lysosomal aspartic protease"/>
    <property type="match status" value="1"/>
</dbReference>
<dbReference type="GO" id="GO:0006508">
    <property type="term" value="P:proteolysis"/>
    <property type="evidence" value="ECO:0000318"/>
    <property type="project" value="GO_Central"/>
</dbReference>
<protein>
    <submittedName>
        <fullName evidence="15">Cyprosin isoform X1</fullName>
    </submittedName>
</protein>
<dbReference type="InterPro" id="IPR001461">
    <property type="entry name" value="Aspartic_peptidase_A1"/>
</dbReference>
<feature type="transmembrane region" description="Helical" evidence="11">
    <location>
        <begin position="55"/>
        <end position="75"/>
    </location>
</feature>
<dbReference type="InterPro" id="IPR001969">
    <property type="entry name" value="Aspartic_peptidase_AS"/>
</dbReference>
<feature type="active site" evidence="8">
    <location>
        <position position="339"/>
    </location>
</feature>
<dbReference type="PROSITE" id="PS50015">
    <property type="entry name" value="SAP_B"/>
    <property type="match status" value="2"/>
</dbReference>
<keyword evidence="2 10" id="KW-0645">Protease</keyword>
<dbReference type="InterPro" id="IPR011001">
    <property type="entry name" value="Saposin-like"/>
</dbReference>
<evidence type="ECO:0000256" key="9">
    <source>
        <dbReference type="PIRSR" id="PIRSR601461-2"/>
    </source>
</evidence>
<dbReference type="Pfam" id="PF00026">
    <property type="entry name" value="Asp"/>
    <property type="match status" value="1"/>
</dbReference>
<dbReference type="GO" id="GO:0004190">
    <property type="term" value="F:aspartic-type endopeptidase activity"/>
    <property type="evidence" value="ECO:0000318"/>
    <property type="project" value="GO_Central"/>
</dbReference>
<keyword evidence="5" id="KW-0865">Zymogen</keyword>
<dbReference type="InterPro" id="IPR008139">
    <property type="entry name" value="SaposinB_dom"/>
</dbReference>
<dbReference type="Gene3D" id="1.10.225.10">
    <property type="entry name" value="Saposin-like"/>
    <property type="match status" value="1"/>
</dbReference>